<name>A0A8J2BRJ4_9BACT</name>
<feature type="domain" description="SHSP" evidence="3">
    <location>
        <begin position="51"/>
        <end position="163"/>
    </location>
</feature>
<dbReference type="RefSeq" id="WP_174582975.1">
    <property type="nucleotide sequence ID" value="NZ_CAJNOB010000007.1"/>
</dbReference>
<dbReference type="PANTHER" id="PTHR11527">
    <property type="entry name" value="HEAT-SHOCK PROTEIN 20 FAMILY MEMBER"/>
    <property type="match status" value="1"/>
</dbReference>
<proteinExistence type="inferred from homology"/>
<sequence length="163" mass="18961">MPNLLTRWDPFGLTEWDPFRELQELRNRMASLMGRTRGLVTSPWEGKEEALTLTEWVPLVDISEDDKEYTVKVELPEVRKEDVKVTVEDDVLTISGERKIEKEEKGKRYHRVERSYGAFERSFTLPDDALADKIHADFKDGVLRVHIPKGEKAHKKAVEIKVE</sequence>
<gene>
    <name evidence="4" type="ORF">MPNT_150052</name>
</gene>
<dbReference type="PROSITE" id="PS01031">
    <property type="entry name" value="SHSP"/>
    <property type="match status" value="1"/>
</dbReference>
<organism evidence="4 5">
    <name type="scientific">Candidatus Methylacidithermus pantelleriae</name>
    <dbReference type="NCBI Taxonomy" id="2744239"/>
    <lineage>
        <taxon>Bacteria</taxon>
        <taxon>Pseudomonadati</taxon>
        <taxon>Verrucomicrobiota</taxon>
        <taxon>Methylacidiphilae</taxon>
        <taxon>Methylacidiphilales</taxon>
        <taxon>Methylacidiphilaceae</taxon>
        <taxon>Candidatus Methylacidithermus</taxon>
    </lineage>
</organism>
<dbReference type="InterPro" id="IPR008978">
    <property type="entry name" value="HSP20-like_chaperone"/>
</dbReference>
<dbReference type="AlphaFoldDB" id="A0A8J2BRJ4"/>
<accession>A0A8J2BRJ4</accession>
<keyword evidence="5" id="KW-1185">Reference proteome</keyword>
<comment type="caution">
    <text evidence="4">The sequence shown here is derived from an EMBL/GenBank/DDBJ whole genome shotgun (WGS) entry which is preliminary data.</text>
</comment>
<dbReference type="EMBL" id="CAJNOB010000007">
    <property type="protein sequence ID" value="CAF0694027.1"/>
    <property type="molecule type" value="Genomic_DNA"/>
</dbReference>
<protein>
    <submittedName>
        <fullName evidence="4">Heat-shock protein Hsp20</fullName>
    </submittedName>
</protein>
<evidence type="ECO:0000256" key="1">
    <source>
        <dbReference type="PROSITE-ProRule" id="PRU00285"/>
    </source>
</evidence>
<evidence type="ECO:0000259" key="3">
    <source>
        <dbReference type="PROSITE" id="PS01031"/>
    </source>
</evidence>
<evidence type="ECO:0000256" key="2">
    <source>
        <dbReference type="RuleBase" id="RU003616"/>
    </source>
</evidence>
<dbReference type="CDD" id="cd06464">
    <property type="entry name" value="ACD_sHsps-like"/>
    <property type="match status" value="1"/>
</dbReference>
<dbReference type="Gene3D" id="2.60.40.790">
    <property type="match status" value="1"/>
</dbReference>
<comment type="similarity">
    <text evidence="1 2">Belongs to the small heat shock protein (HSP20) family.</text>
</comment>
<dbReference type="Pfam" id="PF00011">
    <property type="entry name" value="HSP20"/>
    <property type="match status" value="1"/>
</dbReference>
<dbReference type="InterPro" id="IPR002068">
    <property type="entry name" value="A-crystallin/Hsp20_dom"/>
</dbReference>
<dbReference type="InterPro" id="IPR031107">
    <property type="entry name" value="Small_HSP"/>
</dbReference>
<dbReference type="Proteomes" id="UP000663859">
    <property type="component" value="Unassembled WGS sequence"/>
</dbReference>
<evidence type="ECO:0000313" key="5">
    <source>
        <dbReference type="Proteomes" id="UP000663859"/>
    </source>
</evidence>
<reference evidence="4" key="1">
    <citation type="submission" date="2021-02" db="EMBL/GenBank/DDBJ databases">
        <authorList>
            <person name="Cremers G."/>
            <person name="Picone N."/>
        </authorList>
    </citation>
    <scope>NUCLEOTIDE SEQUENCE</scope>
    <source>
        <strain evidence="4">PQ17</strain>
    </source>
</reference>
<evidence type="ECO:0000313" key="4">
    <source>
        <dbReference type="EMBL" id="CAF0694027.1"/>
    </source>
</evidence>
<dbReference type="SUPFAM" id="SSF49764">
    <property type="entry name" value="HSP20-like chaperones"/>
    <property type="match status" value="1"/>
</dbReference>